<keyword evidence="11 14" id="KW-0503">Monooxygenase</keyword>
<evidence type="ECO:0000256" key="2">
    <source>
        <dbReference type="ARBA" id="ARBA00004174"/>
    </source>
</evidence>
<evidence type="ECO:0008006" key="17">
    <source>
        <dbReference type="Google" id="ProtNLM"/>
    </source>
</evidence>
<dbReference type="FunFam" id="1.10.630.10:FF:000042">
    <property type="entry name" value="Cytochrome P450"/>
    <property type="match status" value="1"/>
</dbReference>
<dbReference type="PROSITE" id="PS00086">
    <property type="entry name" value="CYTOCHROME_P450"/>
    <property type="match status" value="1"/>
</dbReference>
<evidence type="ECO:0000256" key="12">
    <source>
        <dbReference type="ARBA" id="ARBA00023136"/>
    </source>
</evidence>
<accession>A0AAN7Q346</accession>
<dbReference type="InterPro" id="IPR001128">
    <property type="entry name" value="Cyt_P450"/>
</dbReference>
<dbReference type="Gene3D" id="1.10.630.10">
    <property type="entry name" value="Cytochrome P450"/>
    <property type="match status" value="1"/>
</dbReference>
<dbReference type="CDD" id="cd11056">
    <property type="entry name" value="CYP6-like"/>
    <property type="match status" value="1"/>
</dbReference>
<keyword evidence="8" id="KW-0492">Microsome</keyword>
<comment type="cofactor">
    <cofactor evidence="1 13">
        <name>heme</name>
        <dbReference type="ChEBI" id="CHEBI:30413"/>
    </cofactor>
</comment>
<dbReference type="PANTHER" id="PTHR24292:SF54">
    <property type="entry name" value="CYP9F3-RELATED"/>
    <property type="match status" value="1"/>
</dbReference>
<keyword evidence="6 13" id="KW-0479">Metal-binding</keyword>
<dbReference type="GO" id="GO:0004497">
    <property type="term" value="F:monooxygenase activity"/>
    <property type="evidence" value="ECO:0007669"/>
    <property type="project" value="UniProtKB-KW"/>
</dbReference>
<evidence type="ECO:0000256" key="14">
    <source>
        <dbReference type="RuleBase" id="RU000461"/>
    </source>
</evidence>
<dbReference type="GO" id="GO:0005506">
    <property type="term" value="F:iron ion binding"/>
    <property type="evidence" value="ECO:0007669"/>
    <property type="project" value="InterPro"/>
</dbReference>
<keyword evidence="7" id="KW-0256">Endoplasmic reticulum</keyword>
<dbReference type="SUPFAM" id="SSF48264">
    <property type="entry name" value="Cytochrome P450"/>
    <property type="match status" value="1"/>
</dbReference>
<proteinExistence type="inferred from homology"/>
<evidence type="ECO:0000256" key="7">
    <source>
        <dbReference type="ARBA" id="ARBA00022824"/>
    </source>
</evidence>
<evidence type="ECO:0000313" key="16">
    <source>
        <dbReference type="Proteomes" id="UP001353858"/>
    </source>
</evidence>
<evidence type="ECO:0000256" key="8">
    <source>
        <dbReference type="ARBA" id="ARBA00022848"/>
    </source>
</evidence>
<dbReference type="InterPro" id="IPR017972">
    <property type="entry name" value="Cyt_P450_CS"/>
</dbReference>
<dbReference type="PANTHER" id="PTHR24292">
    <property type="entry name" value="CYTOCHROME P450"/>
    <property type="match status" value="1"/>
</dbReference>
<evidence type="ECO:0000256" key="6">
    <source>
        <dbReference type="ARBA" id="ARBA00022723"/>
    </source>
</evidence>
<feature type="binding site" description="axial binding residue" evidence="13">
    <location>
        <position position="443"/>
    </location>
    <ligand>
        <name>heme</name>
        <dbReference type="ChEBI" id="CHEBI:30413"/>
    </ligand>
    <ligandPart>
        <name>Fe</name>
        <dbReference type="ChEBI" id="CHEBI:18248"/>
    </ligandPart>
</feature>
<protein>
    <recommendedName>
        <fullName evidence="17">Cytochrome P450</fullName>
    </recommendedName>
</protein>
<dbReference type="GO" id="GO:0005789">
    <property type="term" value="C:endoplasmic reticulum membrane"/>
    <property type="evidence" value="ECO:0007669"/>
    <property type="project" value="UniProtKB-SubCell"/>
</dbReference>
<gene>
    <name evidence="15" type="ORF">RN001_006286</name>
</gene>
<keyword evidence="12" id="KW-0472">Membrane</keyword>
<dbReference type="AlphaFoldDB" id="A0AAN7Q346"/>
<evidence type="ECO:0000256" key="5">
    <source>
        <dbReference type="ARBA" id="ARBA00022617"/>
    </source>
</evidence>
<dbReference type="PRINTS" id="PR00385">
    <property type="entry name" value="P450"/>
</dbReference>
<evidence type="ECO:0000256" key="9">
    <source>
        <dbReference type="ARBA" id="ARBA00023002"/>
    </source>
</evidence>
<dbReference type="Proteomes" id="UP001353858">
    <property type="component" value="Unassembled WGS sequence"/>
</dbReference>
<reference evidence="16" key="1">
    <citation type="submission" date="2023-01" db="EMBL/GenBank/DDBJ databases">
        <title>Key to firefly adult light organ development and bioluminescence: homeobox transcription factors regulate luciferase expression and transportation to peroxisome.</title>
        <authorList>
            <person name="Fu X."/>
        </authorList>
    </citation>
    <scope>NUCLEOTIDE SEQUENCE [LARGE SCALE GENOMIC DNA]</scope>
</reference>
<dbReference type="GO" id="GO:0016705">
    <property type="term" value="F:oxidoreductase activity, acting on paired donors, with incorporation or reduction of molecular oxygen"/>
    <property type="evidence" value="ECO:0007669"/>
    <property type="project" value="InterPro"/>
</dbReference>
<dbReference type="GO" id="GO:0020037">
    <property type="term" value="F:heme binding"/>
    <property type="evidence" value="ECO:0007669"/>
    <property type="project" value="InterPro"/>
</dbReference>
<dbReference type="InterPro" id="IPR036396">
    <property type="entry name" value="Cyt_P450_sf"/>
</dbReference>
<evidence type="ECO:0000256" key="10">
    <source>
        <dbReference type="ARBA" id="ARBA00023004"/>
    </source>
</evidence>
<evidence type="ECO:0000313" key="15">
    <source>
        <dbReference type="EMBL" id="KAK4882967.1"/>
    </source>
</evidence>
<keyword evidence="9 14" id="KW-0560">Oxidoreductase</keyword>
<name>A0AAN7Q346_9COLE</name>
<organism evidence="15 16">
    <name type="scientific">Aquatica leii</name>
    <dbReference type="NCBI Taxonomy" id="1421715"/>
    <lineage>
        <taxon>Eukaryota</taxon>
        <taxon>Metazoa</taxon>
        <taxon>Ecdysozoa</taxon>
        <taxon>Arthropoda</taxon>
        <taxon>Hexapoda</taxon>
        <taxon>Insecta</taxon>
        <taxon>Pterygota</taxon>
        <taxon>Neoptera</taxon>
        <taxon>Endopterygota</taxon>
        <taxon>Coleoptera</taxon>
        <taxon>Polyphaga</taxon>
        <taxon>Elateriformia</taxon>
        <taxon>Elateroidea</taxon>
        <taxon>Lampyridae</taxon>
        <taxon>Luciolinae</taxon>
        <taxon>Aquatica</taxon>
    </lineage>
</organism>
<comment type="caution">
    <text evidence="15">The sequence shown here is derived from an EMBL/GenBank/DDBJ whole genome shotgun (WGS) entry which is preliminary data.</text>
</comment>
<keyword evidence="5 13" id="KW-0349">Heme</keyword>
<evidence type="ECO:0000256" key="11">
    <source>
        <dbReference type="ARBA" id="ARBA00023033"/>
    </source>
</evidence>
<comment type="subcellular location">
    <subcellularLocation>
        <location evidence="3">Endoplasmic reticulum membrane</location>
        <topology evidence="3">Peripheral membrane protein</topology>
    </subcellularLocation>
    <subcellularLocation>
        <location evidence="2">Microsome membrane</location>
        <topology evidence="2">Peripheral membrane protein</topology>
    </subcellularLocation>
</comment>
<dbReference type="PRINTS" id="PR00463">
    <property type="entry name" value="EP450I"/>
</dbReference>
<keyword evidence="16" id="KW-1185">Reference proteome</keyword>
<dbReference type="InterPro" id="IPR050476">
    <property type="entry name" value="Insect_CytP450_Detox"/>
</dbReference>
<keyword evidence="10 13" id="KW-0408">Iron</keyword>
<evidence type="ECO:0000256" key="4">
    <source>
        <dbReference type="ARBA" id="ARBA00010617"/>
    </source>
</evidence>
<dbReference type="Pfam" id="PF00067">
    <property type="entry name" value="p450"/>
    <property type="match status" value="1"/>
</dbReference>
<evidence type="ECO:0000256" key="1">
    <source>
        <dbReference type="ARBA" id="ARBA00001971"/>
    </source>
</evidence>
<evidence type="ECO:0000256" key="3">
    <source>
        <dbReference type="ARBA" id="ARBA00004406"/>
    </source>
</evidence>
<dbReference type="InterPro" id="IPR002401">
    <property type="entry name" value="Cyt_P450_E_grp-I"/>
</dbReference>
<sequence length="501" mass="58071">MTILDRISRRVSDNLQKPKPPSLVTVEEVNTASKNRSISEAVQKIYNDFQEERYCGVYQFVLPTLLIRDCELIKKLTVKDFDHFVDHNQFLAENNGPLWERNLFSLKGNRWKDMRATLSPAFTSNKMKMMFGLISEYTKLFVEYFEKQAGTVTLEMKDTFTRFTNDIIATSAFGIHCDSIRNPYNEFYVMGKNITNFGGFKNNAKMLLLILFPRVANYLGISLFSKKASEFFRNLVRENIQSREKNGIMRPDMIHLLMEARKGRLNNEQEPENDGEKRIKYQLTDDDITAQALIFFFAGFDSVSTLMCFMAHELAVNVDVQKRLQNEIDEVLTQCKDGLTYEALSEMKYLDMVVSETLRKWPPGVITDRVCVKPYTIEPVKDGELPLHIEKGRILWIPVFGLHRDHKYFINPERFDPERFNEENKSKIHPYAYLPFGIGPRSCIASRFALMETKVLYFYLLAKFNIVIVDKTVVPLKVAKSAFQLTSQGGFWLGLTSRNLN</sequence>
<evidence type="ECO:0000256" key="13">
    <source>
        <dbReference type="PIRSR" id="PIRSR602401-1"/>
    </source>
</evidence>
<comment type="similarity">
    <text evidence="4 14">Belongs to the cytochrome P450 family.</text>
</comment>
<dbReference type="EMBL" id="JARPUR010000002">
    <property type="protein sequence ID" value="KAK4882967.1"/>
    <property type="molecule type" value="Genomic_DNA"/>
</dbReference>